<keyword evidence="3 5" id="KW-1133">Transmembrane helix</keyword>
<gene>
    <name evidence="6" type="ORF">B0A50_08276</name>
</gene>
<dbReference type="OrthoDB" id="2421200at2759"/>
<evidence type="ECO:0000256" key="2">
    <source>
        <dbReference type="ARBA" id="ARBA00022692"/>
    </source>
</evidence>
<protein>
    <submittedName>
        <fullName evidence="6">Uncharacterized protein</fullName>
    </submittedName>
</protein>
<dbReference type="Proteomes" id="UP000308549">
    <property type="component" value="Unassembled WGS sequence"/>
</dbReference>
<organism evidence="6 7">
    <name type="scientific">Salinomyces thailandicus</name>
    <dbReference type="NCBI Taxonomy" id="706561"/>
    <lineage>
        <taxon>Eukaryota</taxon>
        <taxon>Fungi</taxon>
        <taxon>Dikarya</taxon>
        <taxon>Ascomycota</taxon>
        <taxon>Pezizomycotina</taxon>
        <taxon>Dothideomycetes</taxon>
        <taxon>Dothideomycetidae</taxon>
        <taxon>Mycosphaerellales</taxon>
        <taxon>Teratosphaeriaceae</taxon>
        <taxon>Salinomyces</taxon>
    </lineage>
</organism>
<dbReference type="SUPFAM" id="SSF161084">
    <property type="entry name" value="MAPEG domain-like"/>
    <property type="match status" value="1"/>
</dbReference>
<dbReference type="EMBL" id="NAJL01000076">
    <property type="protein sequence ID" value="TKA22394.1"/>
    <property type="molecule type" value="Genomic_DNA"/>
</dbReference>
<keyword evidence="4 5" id="KW-0472">Membrane</keyword>
<feature type="transmembrane region" description="Helical" evidence="5">
    <location>
        <begin position="165"/>
        <end position="185"/>
    </location>
</feature>
<accession>A0A4U0TKM0</accession>
<dbReference type="Pfam" id="PF01124">
    <property type="entry name" value="MAPEG"/>
    <property type="match status" value="1"/>
</dbReference>
<keyword evidence="2 5" id="KW-0812">Transmembrane</keyword>
<dbReference type="InterPro" id="IPR023352">
    <property type="entry name" value="MAPEG-like_dom_sf"/>
</dbReference>
<comment type="subcellular location">
    <subcellularLocation>
        <location evidence="1">Membrane</location>
    </subcellularLocation>
</comment>
<keyword evidence="7" id="KW-1185">Reference proteome</keyword>
<evidence type="ECO:0000313" key="7">
    <source>
        <dbReference type="Proteomes" id="UP000308549"/>
    </source>
</evidence>
<proteinExistence type="predicted"/>
<evidence type="ECO:0000256" key="4">
    <source>
        <dbReference type="ARBA" id="ARBA00023136"/>
    </source>
</evidence>
<dbReference type="Gene3D" id="1.20.120.550">
    <property type="entry name" value="Membrane associated eicosanoid/glutathione metabolism-like domain"/>
    <property type="match status" value="1"/>
</dbReference>
<feature type="transmembrane region" description="Helical" evidence="5">
    <location>
        <begin position="85"/>
        <end position="106"/>
    </location>
</feature>
<sequence>MSASDDRKPPSSNTFLAKLRSDGVVRPVGLSTAAVGGVFLAFIPLTTWLAQPNTLLSQALTGVCRTLAYISTFGRTSSTSSTGKLAALSTLYIAFTYAFSGAASAAGTDAACEEGRDNSHPRKQVERLSGLPLRLHSAHYNLMEMFPGFALSAALTQAMAPGDEVLVNLLGLHVLCKVFVFWPAYVFNVAAPRSLAHVLATASVINVALRLSRKGIA</sequence>
<evidence type="ECO:0000313" key="6">
    <source>
        <dbReference type="EMBL" id="TKA22394.1"/>
    </source>
</evidence>
<dbReference type="GO" id="GO:0016020">
    <property type="term" value="C:membrane"/>
    <property type="evidence" value="ECO:0007669"/>
    <property type="project" value="UniProtKB-SubCell"/>
</dbReference>
<feature type="transmembrane region" description="Helical" evidence="5">
    <location>
        <begin position="28"/>
        <end position="49"/>
    </location>
</feature>
<name>A0A4U0TKM0_9PEZI</name>
<dbReference type="PANTHER" id="PTHR35371:SF1">
    <property type="entry name" value="BLR7753 PROTEIN"/>
    <property type="match status" value="1"/>
</dbReference>
<dbReference type="AlphaFoldDB" id="A0A4U0TKM0"/>
<evidence type="ECO:0000256" key="3">
    <source>
        <dbReference type="ARBA" id="ARBA00022989"/>
    </source>
</evidence>
<reference evidence="6 7" key="1">
    <citation type="submission" date="2017-03" db="EMBL/GenBank/DDBJ databases">
        <title>Genomes of endolithic fungi from Antarctica.</title>
        <authorList>
            <person name="Coleine C."/>
            <person name="Masonjones S."/>
            <person name="Stajich J.E."/>
        </authorList>
    </citation>
    <scope>NUCLEOTIDE SEQUENCE [LARGE SCALE GENOMIC DNA]</scope>
    <source>
        <strain evidence="6 7">CCFEE 6315</strain>
    </source>
</reference>
<evidence type="ECO:0000256" key="5">
    <source>
        <dbReference type="SAM" id="Phobius"/>
    </source>
</evidence>
<dbReference type="PANTHER" id="PTHR35371">
    <property type="entry name" value="INNER MEMBRANE PROTEIN"/>
    <property type="match status" value="1"/>
</dbReference>
<comment type="caution">
    <text evidence="6">The sequence shown here is derived from an EMBL/GenBank/DDBJ whole genome shotgun (WGS) entry which is preliminary data.</text>
</comment>
<dbReference type="InterPro" id="IPR001129">
    <property type="entry name" value="Membr-assoc_MAPEG"/>
</dbReference>
<evidence type="ECO:0000256" key="1">
    <source>
        <dbReference type="ARBA" id="ARBA00004370"/>
    </source>
</evidence>